<gene>
    <name evidence="3" type="ORF">BP5553_04199</name>
</gene>
<keyword evidence="2" id="KW-1133">Transmembrane helix</keyword>
<feature type="transmembrane region" description="Helical" evidence="2">
    <location>
        <begin position="41"/>
        <end position="59"/>
    </location>
</feature>
<dbReference type="Proteomes" id="UP000254866">
    <property type="component" value="Unassembled WGS sequence"/>
</dbReference>
<protein>
    <recommendedName>
        <fullName evidence="5">Family c-likeg-protein-coupled receptor protein</fullName>
    </recommendedName>
</protein>
<dbReference type="AlphaFoldDB" id="A0A370TWG3"/>
<evidence type="ECO:0000313" key="3">
    <source>
        <dbReference type="EMBL" id="RDL39859.1"/>
    </source>
</evidence>
<feature type="transmembrane region" description="Helical" evidence="2">
    <location>
        <begin position="146"/>
        <end position="169"/>
    </location>
</feature>
<keyword evidence="2" id="KW-0812">Transmembrane</keyword>
<reference evidence="3 4" key="1">
    <citation type="journal article" date="2018" name="IMA Fungus">
        <title>IMA Genome-F 9: Draft genome sequence of Annulohypoxylon stygium, Aspergillus mulundensis, Berkeleyomyces basicola (syn. Thielaviopsis basicola), Ceratocystis smalleyi, two Cercospora beticola strains, Coleophoma cylindrospora, Fusarium fracticaudum, Phialophora cf. hyalina, and Morchella septimelata.</title>
        <authorList>
            <person name="Wingfield B.D."/>
            <person name="Bills G.F."/>
            <person name="Dong Y."/>
            <person name="Huang W."/>
            <person name="Nel W.J."/>
            <person name="Swalarsk-Parry B.S."/>
            <person name="Vaghefi N."/>
            <person name="Wilken P.M."/>
            <person name="An Z."/>
            <person name="de Beer Z.W."/>
            <person name="De Vos L."/>
            <person name="Chen L."/>
            <person name="Duong T.A."/>
            <person name="Gao Y."/>
            <person name="Hammerbacher A."/>
            <person name="Kikkert J.R."/>
            <person name="Li Y."/>
            <person name="Li H."/>
            <person name="Li K."/>
            <person name="Li Q."/>
            <person name="Liu X."/>
            <person name="Ma X."/>
            <person name="Naidoo K."/>
            <person name="Pethybridge S.J."/>
            <person name="Sun J."/>
            <person name="Steenkamp E.T."/>
            <person name="van der Nest M.A."/>
            <person name="van Wyk S."/>
            <person name="Wingfield M.J."/>
            <person name="Xiong C."/>
            <person name="Yue Q."/>
            <person name="Zhang X."/>
        </authorList>
    </citation>
    <scope>NUCLEOTIDE SEQUENCE [LARGE SCALE GENOMIC DNA]</scope>
    <source>
        <strain evidence="3 4">BP 5553</strain>
    </source>
</reference>
<dbReference type="PANTHER" id="PTHR35184">
    <property type="entry name" value="YALI0C10208P"/>
    <property type="match status" value="1"/>
</dbReference>
<feature type="transmembrane region" description="Helical" evidence="2">
    <location>
        <begin position="104"/>
        <end position="125"/>
    </location>
</feature>
<dbReference type="PANTHER" id="PTHR35184:SF1">
    <property type="entry name" value="INTEGRAL MEMBRANE PROTEIN"/>
    <property type="match status" value="1"/>
</dbReference>
<dbReference type="InterPro" id="IPR021460">
    <property type="entry name" value="DUF3112"/>
</dbReference>
<proteinExistence type="predicted"/>
<dbReference type="EMBL" id="NPIC01000002">
    <property type="protein sequence ID" value="RDL39859.1"/>
    <property type="molecule type" value="Genomic_DNA"/>
</dbReference>
<evidence type="ECO:0000256" key="2">
    <source>
        <dbReference type="SAM" id="Phobius"/>
    </source>
</evidence>
<feature type="region of interest" description="Disordered" evidence="1">
    <location>
        <begin position="1"/>
        <end position="25"/>
    </location>
</feature>
<accession>A0A370TWG3</accession>
<dbReference type="GeneID" id="43597048"/>
<feature type="region of interest" description="Disordered" evidence="1">
    <location>
        <begin position="345"/>
        <end position="364"/>
    </location>
</feature>
<feature type="transmembrane region" description="Helical" evidence="2">
    <location>
        <begin position="71"/>
        <end position="92"/>
    </location>
</feature>
<comment type="caution">
    <text evidence="3">The sequence shown here is derived from an EMBL/GenBank/DDBJ whole genome shotgun (WGS) entry which is preliminary data.</text>
</comment>
<dbReference type="OrthoDB" id="3357002at2759"/>
<feature type="transmembrane region" description="Helical" evidence="2">
    <location>
        <begin position="264"/>
        <end position="282"/>
    </location>
</feature>
<name>A0A370TWG3_9HELO</name>
<sequence>MSSTGASSSSPHPPPQPDHGPYLPTTAGMGGLPTRSVDDPITAVFLALFVLGAVSHMTILQVNLRRGKKFIISGLLFGFCMARITTCTMRLVWADHPTNINVGIAAQVFVSAGVLLLFIINLIFAQRLLRALHPGWAWARWLSLGFKLYYASIVLMLAALITCTVQSFFTLSINTRRIDRDVQLVGATYFTVAAFLPVIIILLAFILPKKSNVEKFGEGRFRTKVFVLLFSTIILTLGAAFRTGTAFVPRPQTNPAWYHSKACFYGFNFVIEIIVVALYAIIRVDKRFHIPNGSRGPGDYSSGGNVGQQNKSSFADRVLDEDQVFGREDGTFEFFEKRNGGVEINRSRVSASGPPPGSRQSGNH</sequence>
<organism evidence="3 4">
    <name type="scientific">Venustampulla echinocandica</name>
    <dbReference type="NCBI Taxonomy" id="2656787"/>
    <lineage>
        <taxon>Eukaryota</taxon>
        <taxon>Fungi</taxon>
        <taxon>Dikarya</taxon>
        <taxon>Ascomycota</taxon>
        <taxon>Pezizomycotina</taxon>
        <taxon>Leotiomycetes</taxon>
        <taxon>Helotiales</taxon>
        <taxon>Pleuroascaceae</taxon>
        <taxon>Venustampulla</taxon>
    </lineage>
</organism>
<feature type="transmembrane region" description="Helical" evidence="2">
    <location>
        <begin position="189"/>
        <end position="206"/>
    </location>
</feature>
<evidence type="ECO:0000256" key="1">
    <source>
        <dbReference type="SAM" id="MobiDB-lite"/>
    </source>
</evidence>
<feature type="compositionally biased region" description="Low complexity" evidence="1">
    <location>
        <begin position="1"/>
        <end position="10"/>
    </location>
</feature>
<keyword evidence="2" id="KW-0472">Membrane</keyword>
<evidence type="ECO:0000313" key="4">
    <source>
        <dbReference type="Proteomes" id="UP000254866"/>
    </source>
</evidence>
<dbReference type="STRING" id="2656787.A0A370TWG3"/>
<evidence type="ECO:0008006" key="5">
    <source>
        <dbReference type="Google" id="ProtNLM"/>
    </source>
</evidence>
<feature type="transmembrane region" description="Helical" evidence="2">
    <location>
        <begin position="226"/>
        <end position="244"/>
    </location>
</feature>
<dbReference type="Pfam" id="PF11309">
    <property type="entry name" value="DUF3112"/>
    <property type="match status" value="1"/>
</dbReference>
<keyword evidence="4" id="KW-1185">Reference proteome</keyword>
<dbReference type="RefSeq" id="XP_031872515.1">
    <property type="nucleotide sequence ID" value="XM_032012822.1"/>
</dbReference>